<evidence type="ECO:0000313" key="4">
    <source>
        <dbReference type="Proteomes" id="UP001153714"/>
    </source>
</evidence>
<dbReference type="PANTHER" id="PTHR10773">
    <property type="entry name" value="DNA-DIRECTED RNA POLYMERASES I, II, AND III SUBUNIT RPABC2"/>
    <property type="match status" value="1"/>
</dbReference>
<dbReference type="EMBL" id="OU893332">
    <property type="protein sequence ID" value="CAG9781896.1"/>
    <property type="molecule type" value="Genomic_DNA"/>
</dbReference>
<dbReference type="InterPro" id="IPR057191">
    <property type="entry name" value="DUF7869"/>
</dbReference>
<organism evidence="3 4">
    <name type="scientific">Diatraea saccharalis</name>
    <name type="common">sugarcane borer</name>
    <dbReference type="NCBI Taxonomy" id="40085"/>
    <lineage>
        <taxon>Eukaryota</taxon>
        <taxon>Metazoa</taxon>
        <taxon>Ecdysozoa</taxon>
        <taxon>Arthropoda</taxon>
        <taxon>Hexapoda</taxon>
        <taxon>Insecta</taxon>
        <taxon>Pterygota</taxon>
        <taxon>Neoptera</taxon>
        <taxon>Endopterygota</taxon>
        <taxon>Lepidoptera</taxon>
        <taxon>Glossata</taxon>
        <taxon>Ditrysia</taxon>
        <taxon>Pyraloidea</taxon>
        <taxon>Crambidae</taxon>
        <taxon>Crambinae</taxon>
        <taxon>Diatraea</taxon>
    </lineage>
</organism>
<dbReference type="AlphaFoldDB" id="A0A9N9QST4"/>
<evidence type="ECO:0000259" key="2">
    <source>
        <dbReference type="Pfam" id="PF25273"/>
    </source>
</evidence>
<name>A0A9N9QST4_9NEOP</name>
<keyword evidence="4" id="KW-1185">Reference proteome</keyword>
<reference evidence="3" key="2">
    <citation type="submission" date="2022-10" db="EMBL/GenBank/DDBJ databases">
        <authorList>
            <consortium name="ENA_rothamsted_submissions"/>
            <consortium name="culmorum"/>
            <person name="King R."/>
        </authorList>
    </citation>
    <scope>NUCLEOTIDE SEQUENCE</scope>
</reference>
<feature type="domain" description="DUF7869" evidence="2">
    <location>
        <begin position="516"/>
        <end position="658"/>
    </location>
</feature>
<dbReference type="Proteomes" id="UP001153714">
    <property type="component" value="Chromosome 1"/>
</dbReference>
<reference evidence="3" key="1">
    <citation type="submission" date="2021-12" db="EMBL/GenBank/DDBJ databases">
        <authorList>
            <person name="King R."/>
        </authorList>
    </citation>
    <scope>NUCLEOTIDE SEQUENCE</scope>
</reference>
<gene>
    <name evidence="3" type="ORF">DIATSA_LOCUS205</name>
</gene>
<feature type="region of interest" description="Disordered" evidence="1">
    <location>
        <begin position="146"/>
        <end position="185"/>
    </location>
</feature>
<dbReference type="Pfam" id="PF25273">
    <property type="entry name" value="DUF7869"/>
    <property type="match status" value="1"/>
</dbReference>
<proteinExistence type="predicted"/>
<feature type="compositionally biased region" description="Basic and acidic residues" evidence="1">
    <location>
        <begin position="174"/>
        <end position="185"/>
    </location>
</feature>
<sequence length="773" mass="90155">MSNRSRKIIDLVTKKYDHCKSGQENILEISDVVQNATERDSPLPPGANFTQEQLSILDDIDIMEDTDTLFQDLPSNSSIFPSDAAEFSPVSNNENCTEVRIMQATYLTSPSCEKRHDDTPIPSPYADFYPIHLCDDTLSIESPISTSTPTINDNDTDSSMTTPTCRSHKRISATKKDKGRQRERFSKEWKDEIRKRNVNRGLQYISRNGKVHNKKQPKPSCPTTCRKKCNEKISESKRAKIFSMFWDIGDHSRQWDFLTKYATKNGKKRLTTDHENTKRLSTISYTLPIYEADNVTINKIPVCKTMFLNTLSISFNFLYTALRKHEKGHGVVESDKRGKHGQHIKKLTEDMKKSVLDHVGSFPLVESHYTRKESTKMYLDGSLSFPKMYSLYEEWFDSTKYTDKVTSVRQYRDIINKNLNISFHKPKKDTCEECHIFENNKEKTEKDIEKQTKHLTLKDLARKLKTEDKDSAQQNPEILTAAYDLQKCLNVPHGNVSTFYYKRKLTVYNFTIFDIGSRQGYCFSWHQQTAKRGANEIASCVYQFIENTVKEGKKDYRFWSDNCGGQNRNRIVFLMYMMACYKYKIQISHRFLIVGHTQNEGDSMHALIERQSKDKILYIPAQWYMAFQFAKTDDKPYKVTEVSQDIVMDFKDMLKKLSNWTFASDGSKVQWNKVTEVLVKPENPYKIFFKTSFMEESYSWIDCSNKPKTTRNKKTPDIEVHDLQPAYNRPIPIDKNKYKDLMDMCNKLVIPKEYHSFFSNLIQTDNNYNTDSE</sequence>
<accession>A0A9N9QST4</accession>
<protein>
    <recommendedName>
        <fullName evidence="2">DUF7869 domain-containing protein</fullName>
    </recommendedName>
</protein>
<dbReference type="OrthoDB" id="6136790at2759"/>
<evidence type="ECO:0000256" key="1">
    <source>
        <dbReference type="SAM" id="MobiDB-lite"/>
    </source>
</evidence>
<dbReference type="PANTHER" id="PTHR10773:SF19">
    <property type="match status" value="1"/>
</dbReference>
<evidence type="ECO:0000313" key="3">
    <source>
        <dbReference type="EMBL" id="CAG9781896.1"/>
    </source>
</evidence>